<evidence type="ECO:0000313" key="1">
    <source>
        <dbReference type="EMBL" id="KAI4336346.1"/>
    </source>
</evidence>
<gene>
    <name evidence="1" type="ORF">L6164_014883</name>
</gene>
<organism evidence="1 2">
    <name type="scientific">Bauhinia variegata</name>
    <name type="common">Purple orchid tree</name>
    <name type="synonym">Phanera variegata</name>
    <dbReference type="NCBI Taxonomy" id="167791"/>
    <lineage>
        <taxon>Eukaryota</taxon>
        <taxon>Viridiplantae</taxon>
        <taxon>Streptophyta</taxon>
        <taxon>Embryophyta</taxon>
        <taxon>Tracheophyta</taxon>
        <taxon>Spermatophyta</taxon>
        <taxon>Magnoliopsida</taxon>
        <taxon>eudicotyledons</taxon>
        <taxon>Gunneridae</taxon>
        <taxon>Pentapetalae</taxon>
        <taxon>rosids</taxon>
        <taxon>fabids</taxon>
        <taxon>Fabales</taxon>
        <taxon>Fabaceae</taxon>
        <taxon>Cercidoideae</taxon>
        <taxon>Cercideae</taxon>
        <taxon>Bauhiniinae</taxon>
        <taxon>Bauhinia</taxon>
    </lineage>
</organism>
<name>A0ACB9NMG5_BAUVA</name>
<dbReference type="Proteomes" id="UP000828941">
    <property type="component" value="Chromosome 6"/>
</dbReference>
<evidence type="ECO:0000313" key="2">
    <source>
        <dbReference type="Proteomes" id="UP000828941"/>
    </source>
</evidence>
<dbReference type="EMBL" id="CM039431">
    <property type="protein sequence ID" value="KAI4336346.1"/>
    <property type="molecule type" value="Genomic_DNA"/>
</dbReference>
<accession>A0ACB9NMG5</accession>
<proteinExistence type="predicted"/>
<comment type="caution">
    <text evidence="1">The sequence shown here is derived from an EMBL/GenBank/DDBJ whole genome shotgun (WGS) entry which is preliminary data.</text>
</comment>
<protein>
    <submittedName>
        <fullName evidence="1">Uncharacterized protein</fullName>
    </submittedName>
</protein>
<reference evidence="1 2" key="1">
    <citation type="journal article" date="2022" name="DNA Res.">
        <title>Chromosomal-level genome assembly of the orchid tree Bauhinia variegata (Leguminosae; Cercidoideae) supports the allotetraploid origin hypothesis of Bauhinia.</title>
        <authorList>
            <person name="Zhong Y."/>
            <person name="Chen Y."/>
            <person name="Zheng D."/>
            <person name="Pang J."/>
            <person name="Liu Y."/>
            <person name="Luo S."/>
            <person name="Meng S."/>
            <person name="Qian L."/>
            <person name="Wei D."/>
            <person name="Dai S."/>
            <person name="Zhou R."/>
        </authorList>
    </citation>
    <scope>NUCLEOTIDE SEQUENCE [LARGE SCALE GENOMIC DNA]</scope>
    <source>
        <strain evidence="1">BV-YZ2020</strain>
    </source>
</reference>
<sequence>MLLSSKLWFILGNLIIVVLVVDWACRFFYVTAPGIAATEAYSKKILDASGAKKLFYPPSIQSPEVVCKENLARKVVLITGAASGIGEQLAYEYARRGAFLSLVDIREDNLGAVTDKARSLGSPQVITIGADVTKVQDCKQFVDETVNHFGRLDHLVNNAGILRSESVEKFEDVSLVIPMMDINFWGAVYGTLFAIPHLKSSEGKVVVVASAAGWYPVPRLSIYNASKAAVISFFETLRIELGWAIGITIITPGVIRTPLATAQTEAMGRMGFIPMETASECAKAIVESASRGDMRGAILSLVDIREDNLGTVADKARSLGSPQVITIGADVTKVQDCKQFVDETVNHFGRLNHLVNNAGIIRCGTVENVTDVSLVTPVMDVNFWGAVYGTLFAIPHLKSSKGKVVMIASSAAWYPLPRLSIYNASKAAAINFFETLRAELGWAIGVTIVTPGVIKTPLADPQTQAKARMGFIPMETAGECAKAIVKGVCRGDMYVTEPSWVKVFYHLKLLFPEVVDFGNRLAFRFGYADALQFSKLSVCKMSADKARSLGSPQVITIGADVTKVQDCKQFVDETANHFGRLDHLVNNAGILRSEAVEDIVEDVSTVTPMMDINFWGAVYGTLFAIPHLKSSKGKAVVVASGCGWFPIPRLSIYNASKAAAINFFETLRIELGWVIGITIVTPGVIETPLVNTQTQAKARLGFIPMGTASECAKAIVEGVCRGDMYVTEPSWVKVFHPWKMLFPEALDFASRVVFGLDHLVNNAGILRSEAVENIVQDVSSASKAAAINLFETLRTELGWDIGITIITTDVSSVQDCKRFVDIAVNHFGRLDHLVNNAGIVPMCLFEDITDITKLAPVMDINFWGQVYGIYFAIPHLRKSKGKIIGITSSSGWLPAPRLSFYNASKAALISLYECLRSELGSKIGITIVTPGLIEPEMTQGKFLSKEGQMILDQEMRDVEMTSVPVKSVTAAAKAIVNCACRGDPYLTEPAWVSTTFYFKILCPEIVERSNRLVLIPASSKSETETGRNTNTISKRLLDLSGLKKYLYPGSIRSPHLKST</sequence>
<keyword evidence="2" id="KW-1185">Reference proteome</keyword>